<comment type="caution">
    <text evidence="1">The sequence shown here is derived from an EMBL/GenBank/DDBJ whole genome shotgun (WGS) entry which is preliminary data.</text>
</comment>
<proteinExistence type="predicted"/>
<organism evidence="1 2">
    <name type="scientific">Microbispora amethystogenes</name>
    <dbReference type="NCBI Taxonomy" id="1427754"/>
    <lineage>
        <taxon>Bacteria</taxon>
        <taxon>Bacillati</taxon>
        <taxon>Actinomycetota</taxon>
        <taxon>Actinomycetes</taxon>
        <taxon>Streptosporangiales</taxon>
        <taxon>Streptosporangiaceae</taxon>
        <taxon>Microbispora</taxon>
    </lineage>
</organism>
<dbReference type="EMBL" id="BOOB01000009">
    <property type="protein sequence ID" value="GIH31055.1"/>
    <property type="molecule type" value="Genomic_DNA"/>
</dbReference>
<protein>
    <submittedName>
        <fullName evidence="1">Uncharacterized protein</fullName>
    </submittedName>
</protein>
<evidence type="ECO:0000313" key="1">
    <source>
        <dbReference type="EMBL" id="GIH31055.1"/>
    </source>
</evidence>
<accession>A0ABQ4F8B0</accession>
<name>A0ABQ4F8B0_9ACTN</name>
<gene>
    <name evidence="1" type="ORF">Mam01_12190</name>
</gene>
<dbReference type="Proteomes" id="UP000651728">
    <property type="component" value="Unassembled WGS sequence"/>
</dbReference>
<sequence>MLSLTTTDVNKAPRSHLPLLGAVRKELRRQTGHNADEKEIERILQAEALRSDLLV</sequence>
<reference evidence="1 2" key="1">
    <citation type="submission" date="2021-01" db="EMBL/GenBank/DDBJ databases">
        <title>Whole genome shotgun sequence of Microbispora amethystogenes NBRC 101907.</title>
        <authorList>
            <person name="Komaki H."/>
            <person name="Tamura T."/>
        </authorList>
    </citation>
    <scope>NUCLEOTIDE SEQUENCE [LARGE SCALE GENOMIC DNA]</scope>
    <source>
        <strain evidence="1 2">NBRC 101907</strain>
    </source>
</reference>
<evidence type="ECO:0000313" key="2">
    <source>
        <dbReference type="Proteomes" id="UP000651728"/>
    </source>
</evidence>
<keyword evidence="2" id="KW-1185">Reference proteome</keyword>